<keyword evidence="2" id="KW-0732">Signal</keyword>
<keyword evidence="1" id="KW-1015">Disulfide bond</keyword>
<evidence type="ECO:0000313" key="5">
    <source>
        <dbReference type="RefSeq" id="XP_034243237.1"/>
    </source>
</evidence>
<dbReference type="PANTHER" id="PTHR15010">
    <property type="entry name" value="ACYLOXYACYL HYDROLASE"/>
    <property type="match status" value="1"/>
</dbReference>
<accession>A0A6P8Z8F2</accession>
<dbReference type="InterPro" id="IPR008139">
    <property type="entry name" value="SaposinB_dom"/>
</dbReference>
<dbReference type="OrthoDB" id="14839at2759"/>
<protein>
    <submittedName>
        <fullName evidence="5">Acyloxyacyl hydrolase-like</fullName>
    </submittedName>
</protein>
<feature type="signal peptide" evidence="2">
    <location>
        <begin position="1"/>
        <end position="30"/>
    </location>
</feature>
<keyword evidence="4" id="KW-1185">Reference proteome</keyword>
<sequence length="581" mass="65482">MIKIVDDKKMKLLSFLYVGLVLFHAQEVRAYGVNGGIECAACTIVTGIFGQVAEINNASVSNITLRICDHLLWPSAENVCREAIQTLEPLLYLIVELEGITADTICYGLDICHQDPGEEVCHLFPAPTQNTFKSGIKTVREKVKPLYDKWYGPNHKGTHSLCEIPGLKEFCIYIAKTFSTMAPAFDLDHDKFSSLETWRGSNWRGKDCSDLNPKIYPGHLPHYADVNYDGNCNGIWGLDKETGIPWETKLCGSSKSRGILMFGDSVGAHFHFPLVWFSPKLISKDTFFRNATRVLLDELDWPQYSFSTGFKNVTDPGLIQGQVDSVYLRMRKRNLCNHRDYQNVCRNGATSFDLVNYVGNIARGAEDKPLTILLGVFGNDVCNRFPNTLSNMTSAKQFYKNIKGIIDTLESSLPPESHIILLGLVNGSFIYDTLAERLHPLGEYHGDVKYKDVFKWFECMQITPCRGWLSDQKDLRDATTKRALELTHMMKYIASSYVSKKISVSFVPNPLSEVIQRWTAKGGKIWQLFEAVDGFHPDQIAQPIIADVLWKNIKLTAPESIGPINPFNEEIERIFGDQGGH</sequence>
<dbReference type="InterPro" id="IPR036514">
    <property type="entry name" value="SGNH_hydro_sf"/>
</dbReference>
<dbReference type="GeneID" id="117646427"/>
<dbReference type="PROSITE" id="PS50015">
    <property type="entry name" value="SAP_B"/>
    <property type="match status" value="1"/>
</dbReference>
<dbReference type="AlphaFoldDB" id="A0A6P8Z8F2"/>
<evidence type="ECO:0000259" key="3">
    <source>
        <dbReference type="PROSITE" id="PS50015"/>
    </source>
</evidence>
<dbReference type="GO" id="GO:0009104">
    <property type="term" value="P:lipopolysaccharide catabolic process"/>
    <property type="evidence" value="ECO:0007669"/>
    <property type="project" value="TreeGrafter"/>
</dbReference>
<dbReference type="PANTHER" id="PTHR15010:SF0">
    <property type="entry name" value="ACYLOXYACYL HYDROLASE"/>
    <property type="match status" value="1"/>
</dbReference>
<reference evidence="5" key="1">
    <citation type="submission" date="2025-08" db="UniProtKB">
        <authorList>
            <consortium name="RefSeq"/>
        </authorList>
    </citation>
    <scope>IDENTIFICATION</scope>
    <source>
        <tissue evidence="5">Total insect</tissue>
    </source>
</reference>
<dbReference type="RefSeq" id="XP_034243237.1">
    <property type="nucleotide sequence ID" value="XM_034387346.1"/>
</dbReference>
<evidence type="ECO:0000256" key="2">
    <source>
        <dbReference type="SAM" id="SignalP"/>
    </source>
</evidence>
<dbReference type="GO" id="GO:0050528">
    <property type="term" value="F:acyloxyacyl hydrolase activity"/>
    <property type="evidence" value="ECO:0007669"/>
    <property type="project" value="InterPro"/>
</dbReference>
<feature type="domain" description="Saposin B-type" evidence="3">
    <location>
        <begin position="35"/>
        <end position="116"/>
    </location>
</feature>
<dbReference type="Gene3D" id="3.40.50.1110">
    <property type="entry name" value="SGNH hydrolase"/>
    <property type="match status" value="1"/>
</dbReference>
<dbReference type="Proteomes" id="UP000515158">
    <property type="component" value="Unplaced"/>
</dbReference>
<dbReference type="InParanoid" id="A0A6P8Z8F2"/>
<evidence type="ECO:0000256" key="1">
    <source>
        <dbReference type="ARBA" id="ARBA00023157"/>
    </source>
</evidence>
<dbReference type="SUPFAM" id="SSF52266">
    <property type="entry name" value="SGNH hydrolase"/>
    <property type="match status" value="1"/>
</dbReference>
<feature type="chain" id="PRO_5028371191" evidence="2">
    <location>
        <begin position="31"/>
        <end position="581"/>
    </location>
</feature>
<gene>
    <name evidence="5" type="primary">LOC117646427</name>
</gene>
<dbReference type="Pfam" id="PF20825">
    <property type="entry name" value="Saposin"/>
    <property type="match status" value="1"/>
</dbReference>
<dbReference type="Pfam" id="PF00657">
    <property type="entry name" value="Lipase_GDSL"/>
    <property type="match status" value="1"/>
</dbReference>
<name>A0A6P8Z8F2_THRPL</name>
<dbReference type="InterPro" id="IPR001087">
    <property type="entry name" value="GDSL"/>
</dbReference>
<dbReference type="KEGG" id="tpal:117646427"/>
<dbReference type="InterPro" id="IPR048593">
    <property type="entry name" value="AOAH_Saposin_N"/>
</dbReference>
<dbReference type="SMART" id="SM00741">
    <property type="entry name" value="SapB"/>
    <property type="match status" value="1"/>
</dbReference>
<dbReference type="InterPro" id="IPR039676">
    <property type="entry name" value="AOAH"/>
</dbReference>
<evidence type="ECO:0000313" key="4">
    <source>
        <dbReference type="Proteomes" id="UP000515158"/>
    </source>
</evidence>
<proteinExistence type="predicted"/>
<organism evidence="5">
    <name type="scientific">Thrips palmi</name>
    <name type="common">Melon thrips</name>
    <dbReference type="NCBI Taxonomy" id="161013"/>
    <lineage>
        <taxon>Eukaryota</taxon>
        <taxon>Metazoa</taxon>
        <taxon>Ecdysozoa</taxon>
        <taxon>Arthropoda</taxon>
        <taxon>Hexapoda</taxon>
        <taxon>Insecta</taxon>
        <taxon>Pterygota</taxon>
        <taxon>Neoptera</taxon>
        <taxon>Paraneoptera</taxon>
        <taxon>Thysanoptera</taxon>
        <taxon>Terebrantia</taxon>
        <taxon>Thripoidea</taxon>
        <taxon>Thripidae</taxon>
        <taxon>Thrips</taxon>
    </lineage>
</organism>
<dbReference type="GO" id="GO:0005509">
    <property type="term" value="F:calcium ion binding"/>
    <property type="evidence" value="ECO:0007669"/>
    <property type="project" value="TreeGrafter"/>
</dbReference>